<keyword evidence="5 9" id="KW-1133">Transmembrane helix</keyword>
<dbReference type="InterPro" id="IPR020846">
    <property type="entry name" value="MFS_dom"/>
</dbReference>
<feature type="transmembrane region" description="Helical" evidence="9">
    <location>
        <begin position="382"/>
        <end position="404"/>
    </location>
</feature>
<dbReference type="PROSITE" id="PS50850">
    <property type="entry name" value="MFS"/>
    <property type="match status" value="1"/>
</dbReference>
<evidence type="ECO:0000256" key="3">
    <source>
        <dbReference type="ARBA" id="ARBA00022692"/>
    </source>
</evidence>
<evidence type="ECO:0000256" key="8">
    <source>
        <dbReference type="ARBA" id="ARBA00044504"/>
    </source>
</evidence>
<dbReference type="PANTHER" id="PTHR24064">
    <property type="entry name" value="SOLUTE CARRIER FAMILY 22 MEMBER"/>
    <property type="match status" value="1"/>
</dbReference>
<feature type="transmembrane region" description="Helical" evidence="9">
    <location>
        <begin position="355"/>
        <end position="376"/>
    </location>
</feature>
<dbReference type="InterPro" id="IPR036259">
    <property type="entry name" value="MFS_trans_sf"/>
</dbReference>
<evidence type="ECO:0000256" key="1">
    <source>
        <dbReference type="ARBA" id="ARBA00004141"/>
    </source>
</evidence>
<feature type="transmembrane region" description="Helical" evidence="9">
    <location>
        <begin position="161"/>
        <end position="184"/>
    </location>
</feature>
<dbReference type="InterPro" id="IPR005828">
    <property type="entry name" value="MFS_sugar_transport-like"/>
</dbReference>
<dbReference type="SUPFAM" id="SSF103473">
    <property type="entry name" value="MFS general substrate transporter"/>
    <property type="match status" value="1"/>
</dbReference>
<dbReference type="GO" id="GO:0006817">
    <property type="term" value="P:phosphate ion transport"/>
    <property type="evidence" value="ECO:0007669"/>
    <property type="project" value="UniProtKB-KW"/>
</dbReference>
<proteinExistence type="inferred from homology"/>
<organism evidence="11 12">
    <name type="scientific">Rhynchospora breviuscula</name>
    <dbReference type="NCBI Taxonomy" id="2022672"/>
    <lineage>
        <taxon>Eukaryota</taxon>
        <taxon>Viridiplantae</taxon>
        <taxon>Streptophyta</taxon>
        <taxon>Embryophyta</taxon>
        <taxon>Tracheophyta</taxon>
        <taxon>Spermatophyta</taxon>
        <taxon>Magnoliopsida</taxon>
        <taxon>Liliopsida</taxon>
        <taxon>Poales</taxon>
        <taxon>Cyperaceae</taxon>
        <taxon>Cyperoideae</taxon>
        <taxon>Rhynchosporeae</taxon>
        <taxon>Rhynchospora</taxon>
    </lineage>
</organism>
<feature type="transmembrane region" description="Helical" evidence="9">
    <location>
        <begin position="105"/>
        <end position="125"/>
    </location>
</feature>
<evidence type="ECO:0000256" key="9">
    <source>
        <dbReference type="SAM" id="Phobius"/>
    </source>
</evidence>
<keyword evidence="2" id="KW-0813">Transport</keyword>
<dbReference type="GO" id="GO:0016020">
    <property type="term" value="C:membrane"/>
    <property type="evidence" value="ECO:0007669"/>
    <property type="project" value="UniProtKB-SubCell"/>
</dbReference>
<evidence type="ECO:0000256" key="6">
    <source>
        <dbReference type="ARBA" id="ARBA00023136"/>
    </source>
</evidence>
<comment type="subcellular location">
    <subcellularLocation>
        <location evidence="1">Membrane</location>
        <topology evidence="1">Multi-pass membrane protein</topology>
    </subcellularLocation>
</comment>
<dbReference type="Proteomes" id="UP001151287">
    <property type="component" value="Unassembled WGS sequence"/>
</dbReference>
<protein>
    <recommendedName>
        <fullName evidence="7">H(+)/Pi cotransporter</fullName>
    </recommendedName>
</protein>
<name>A0A9Q0CH13_9POAL</name>
<keyword evidence="3 9" id="KW-0812">Transmembrane</keyword>
<dbReference type="GO" id="GO:0015293">
    <property type="term" value="F:symporter activity"/>
    <property type="evidence" value="ECO:0007669"/>
    <property type="project" value="UniProtKB-KW"/>
</dbReference>
<evidence type="ECO:0000256" key="4">
    <source>
        <dbReference type="ARBA" id="ARBA00022847"/>
    </source>
</evidence>
<dbReference type="AlphaFoldDB" id="A0A9Q0CH13"/>
<reference evidence="11" key="1">
    <citation type="journal article" date="2022" name="Cell">
        <title>Repeat-based holocentromeres influence genome architecture and karyotype evolution.</title>
        <authorList>
            <person name="Hofstatter P.G."/>
            <person name="Thangavel G."/>
            <person name="Lux T."/>
            <person name="Neumann P."/>
            <person name="Vondrak T."/>
            <person name="Novak P."/>
            <person name="Zhang M."/>
            <person name="Costa L."/>
            <person name="Castellani M."/>
            <person name="Scott A."/>
            <person name="Toegelov H."/>
            <person name="Fuchs J."/>
            <person name="Mata-Sucre Y."/>
            <person name="Dias Y."/>
            <person name="Vanzela A.L.L."/>
            <person name="Huettel B."/>
            <person name="Almeida C.C.S."/>
            <person name="Simkova H."/>
            <person name="Souza G."/>
            <person name="Pedrosa-Harand A."/>
            <person name="Macas J."/>
            <person name="Mayer K.F.X."/>
            <person name="Houben A."/>
            <person name="Marques A."/>
        </authorList>
    </citation>
    <scope>NUCLEOTIDE SEQUENCE</scope>
    <source>
        <strain evidence="11">RhyBre1mFocal</strain>
    </source>
</reference>
<feature type="transmembrane region" description="Helical" evidence="9">
    <location>
        <begin position="326"/>
        <end position="348"/>
    </location>
</feature>
<feature type="transmembrane region" description="Helical" evidence="9">
    <location>
        <begin position="443"/>
        <end position="464"/>
    </location>
</feature>
<comment type="similarity">
    <text evidence="8">Belongs to the major facilitator superfamily. Phosphate:H(+) symporter (TC 2.A.1.9) family.</text>
</comment>
<keyword evidence="4" id="KW-0769">Symport</keyword>
<dbReference type="EMBL" id="JAMQYH010000003">
    <property type="protein sequence ID" value="KAJ1693349.1"/>
    <property type="molecule type" value="Genomic_DNA"/>
</dbReference>
<comment type="caution">
    <text evidence="11">The sequence shown here is derived from an EMBL/GenBank/DDBJ whole genome shotgun (WGS) entry which is preliminary data.</text>
</comment>
<keyword evidence="2" id="KW-0592">Phosphate transport</keyword>
<keyword evidence="6 9" id="KW-0472">Membrane</keyword>
<keyword evidence="12" id="KW-1185">Reference proteome</keyword>
<gene>
    <name evidence="11" type="ORF">LUZ63_010047</name>
</gene>
<dbReference type="Gene3D" id="1.20.1250.20">
    <property type="entry name" value="MFS general substrate transporter like domains"/>
    <property type="match status" value="1"/>
</dbReference>
<evidence type="ECO:0000313" key="11">
    <source>
        <dbReference type="EMBL" id="KAJ1693349.1"/>
    </source>
</evidence>
<feature type="transmembrane region" description="Helical" evidence="9">
    <location>
        <begin position="229"/>
        <end position="247"/>
    </location>
</feature>
<dbReference type="OrthoDB" id="628514at2759"/>
<feature type="transmembrane region" description="Helical" evidence="9">
    <location>
        <begin position="137"/>
        <end position="155"/>
    </location>
</feature>
<evidence type="ECO:0000256" key="7">
    <source>
        <dbReference type="ARBA" id="ARBA00032043"/>
    </source>
</evidence>
<feature type="domain" description="Major facilitator superfamily (MFS) profile" evidence="10">
    <location>
        <begin position="32"/>
        <end position="469"/>
    </location>
</feature>
<sequence length="482" mass="52502">MVDSAPLLPQNSDLESNSVIKACQKSSGNLLQAILIAFAWVFDGQQSFITIFTDAKPKWKCLDPTDQICKQTSSPCGLQPGSWTWASPANTSILSEWGFQCANTVLSSLPSSSFFAGCLVGGLLLSTLADSVLGRKMLLFLSCLIMSLAGSMTAISPNIWVYSALKFVSGFGRASVGTAALVLSMEIVDKRWREKIGVLGFAFYMLGFLTLPIMAYISQSQNFSWRSLYLWTNIPSFCYTVTIYNFVPESPRWLTVYGRNKTCFSELHDDLNNGADKDNNFFASMKILCTTRRALWRLISVMIASLGISFVYFGMPFSAGNLGTNLYLSVALNALSELPASLLTLLLTVTMKRRVSILILTTLSGLFSLACALDVAGAAGKIQLAVEVISYCSACTAFDVLLIYSAEIFPTTIRNTAIGLVREAGLLAGVVAPILATEGQNNRFWSFGFFGLVIMLCGLSCLCLPETKGRELTDHIEEEANN</sequence>
<evidence type="ECO:0000256" key="5">
    <source>
        <dbReference type="ARBA" id="ARBA00022989"/>
    </source>
</evidence>
<feature type="transmembrane region" description="Helical" evidence="9">
    <location>
        <begin position="416"/>
        <end position="437"/>
    </location>
</feature>
<evidence type="ECO:0000256" key="2">
    <source>
        <dbReference type="ARBA" id="ARBA00022592"/>
    </source>
</evidence>
<evidence type="ECO:0000259" key="10">
    <source>
        <dbReference type="PROSITE" id="PS50850"/>
    </source>
</evidence>
<evidence type="ECO:0000313" key="12">
    <source>
        <dbReference type="Proteomes" id="UP001151287"/>
    </source>
</evidence>
<feature type="transmembrane region" description="Helical" evidence="9">
    <location>
        <begin position="196"/>
        <end position="217"/>
    </location>
</feature>
<dbReference type="Pfam" id="PF00083">
    <property type="entry name" value="Sugar_tr"/>
    <property type="match status" value="1"/>
</dbReference>
<feature type="transmembrane region" description="Helical" evidence="9">
    <location>
        <begin position="294"/>
        <end position="314"/>
    </location>
</feature>
<accession>A0A9Q0CH13</accession>